<evidence type="ECO:0000313" key="3">
    <source>
        <dbReference type="Proteomes" id="UP000586918"/>
    </source>
</evidence>
<feature type="domain" description="Rv3660c-like CheY-like N-terminal" evidence="1">
    <location>
        <begin position="1"/>
        <end position="108"/>
    </location>
</feature>
<comment type="caution">
    <text evidence="2">The sequence shown here is derived from an EMBL/GenBank/DDBJ whole genome shotgun (WGS) entry which is preliminary data.</text>
</comment>
<dbReference type="PANTHER" id="PTHR43384">
    <property type="entry name" value="SEPTUM SITE-DETERMINING PROTEIN MIND HOMOLOG, CHLOROPLASTIC-RELATED"/>
    <property type="match status" value="1"/>
</dbReference>
<dbReference type="PANTHER" id="PTHR43384:SF11">
    <property type="entry name" value="SEPTUM SITE DETERMINING PROTEIN"/>
    <property type="match status" value="1"/>
</dbReference>
<name>A0A848DDJ7_9PSEU</name>
<dbReference type="Proteomes" id="UP000586918">
    <property type="component" value="Unassembled WGS sequence"/>
</dbReference>
<keyword evidence="3" id="KW-1185">Reference proteome</keyword>
<dbReference type="AlphaFoldDB" id="A0A848DDJ7"/>
<dbReference type="NCBIfam" id="TIGR03815">
    <property type="entry name" value="CpaE_hom_Actino"/>
    <property type="match status" value="1"/>
</dbReference>
<dbReference type="GO" id="GO:0005829">
    <property type="term" value="C:cytosol"/>
    <property type="evidence" value="ECO:0007669"/>
    <property type="project" value="TreeGrafter"/>
</dbReference>
<dbReference type="InterPro" id="IPR022521">
    <property type="entry name" value="Rv3660c"/>
</dbReference>
<dbReference type="GO" id="GO:0016887">
    <property type="term" value="F:ATP hydrolysis activity"/>
    <property type="evidence" value="ECO:0007669"/>
    <property type="project" value="TreeGrafter"/>
</dbReference>
<dbReference type="SUPFAM" id="SSF52540">
    <property type="entry name" value="P-loop containing nucleoside triphosphate hydrolases"/>
    <property type="match status" value="1"/>
</dbReference>
<reference evidence="2 3" key="1">
    <citation type="submission" date="2020-04" db="EMBL/GenBank/DDBJ databases">
        <authorList>
            <person name="Klaysubun C."/>
            <person name="Duangmal K."/>
            <person name="Lipun K."/>
        </authorList>
    </citation>
    <scope>NUCLEOTIDE SEQUENCE [LARGE SCALE GENOMIC DNA]</scope>
    <source>
        <strain evidence="2 3">DSM 45300</strain>
    </source>
</reference>
<dbReference type="Pfam" id="PF26563">
    <property type="entry name" value="Rv3660c_N"/>
    <property type="match status" value="1"/>
</dbReference>
<organism evidence="2 3">
    <name type="scientific">Pseudonocardia bannensis</name>
    <dbReference type="NCBI Taxonomy" id="630973"/>
    <lineage>
        <taxon>Bacteria</taxon>
        <taxon>Bacillati</taxon>
        <taxon>Actinomycetota</taxon>
        <taxon>Actinomycetes</taxon>
        <taxon>Pseudonocardiales</taxon>
        <taxon>Pseudonocardiaceae</taxon>
        <taxon>Pseudonocardia</taxon>
    </lineage>
</organism>
<evidence type="ECO:0000313" key="2">
    <source>
        <dbReference type="EMBL" id="NMH90671.1"/>
    </source>
</evidence>
<dbReference type="GO" id="GO:0009898">
    <property type="term" value="C:cytoplasmic side of plasma membrane"/>
    <property type="evidence" value="ECO:0007669"/>
    <property type="project" value="TreeGrafter"/>
</dbReference>
<sequence>MVEDPDLLDALLRLAAAAGCELHRALDSADARRHWTTAPLVLLDPPAAERCARSRLPRRDAVVVAVRGEPPPAVWERAVGVGAENVVSLPDAEPWLVARLAEANEGSRGSGAVLAVVGGRGGAGASVLATAVAIAAVHEGGRALLVDCDPLGGGLDLVLGAEDVQGLRWPDLSVAGGRVPATALHAALPAPGVGQRSGGELGVLSCDRSERGPSPTAVQAVIEAGRRAGETVVCDLPRYPTDAALAALDSADLSVLVVPADVRSCAAAARVAAVLAEQPGPVQVVVRGPAPGGVAAEDIARALGLPLLTGMRPEPGLARALEHGRPPGRGRGPLADAARLVLGELRATVGDRAGVAS</sequence>
<protein>
    <submittedName>
        <fullName evidence="2">Septum formation initiator</fullName>
    </submittedName>
</protein>
<evidence type="ECO:0000259" key="1">
    <source>
        <dbReference type="Pfam" id="PF26563"/>
    </source>
</evidence>
<dbReference type="InterPro" id="IPR050625">
    <property type="entry name" value="ParA/MinD_ATPase"/>
</dbReference>
<accession>A0A848DDJ7</accession>
<dbReference type="InterPro" id="IPR059050">
    <property type="entry name" value="Rv3660c_N"/>
</dbReference>
<dbReference type="InterPro" id="IPR027417">
    <property type="entry name" value="P-loop_NTPase"/>
</dbReference>
<proteinExistence type="predicted"/>
<gene>
    <name evidence="2" type="ORF">HF519_03555</name>
</gene>
<dbReference type="GO" id="GO:0051782">
    <property type="term" value="P:negative regulation of cell division"/>
    <property type="evidence" value="ECO:0007669"/>
    <property type="project" value="TreeGrafter"/>
</dbReference>
<dbReference type="Gene3D" id="3.40.50.300">
    <property type="entry name" value="P-loop containing nucleotide triphosphate hydrolases"/>
    <property type="match status" value="1"/>
</dbReference>
<dbReference type="GO" id="GO:0005524">
    <property type="term" value="F:ATP binding"/>
    <property type="evidence" value="ECO:0007669"/>
    <property type="project" value="TreeGrafter"/>
</dbReference>
<dbReference type="EMBL" id="JAAXKZ010000007">
    <property type="protein sequence ID" value="NMH90671.1"/>
    <property type="molecule type" value="Genomic_DNA"/>
</dbReference>